<name>A0A915N1Q1_MELJA</name>
<protein>
    <submittedName>
        <fullName evidence="2">Uncharacterized protein</fullName>
    </submittedName>
</protein>
<evidence type="ECO:0000313" key="2">
    <source>
        <dbReference type="WBParaSite" id="scaffold7194_cov146.g11770"/>
    </source>
</evidence>
<dbReference type="AlphaFoldDB" id="A0A915N1Q1"/>
<organism evidence="1 2">
    <name type="scientific">Meloidogyne javanica</name>
    <name type="common">Root-knot nematode worm</name>
    <dbReference type="NCBI Taxonomy" id="6303"/>
    <lineage>
        <taxon>Eukaryota</taxon>
        <taxon>Metazoa</taxon>
        <taxon>Ecdysozoa</taxon>
        <taxon>Nematoda</taxon>
        <taxon>Chromadorea</taxon>
        <taxon>Rhabditida</taxon>
        <taxon>Tylenchina</taxon>
        <taxon>Tylenchomorpha</taxon>
        <taxon>Tylenchoidea</taxon>
        <taxon>Meloidogynidae</taxon>
        <taxon>Meloidogyninae</taxon>
        <taxon>Meloidogyne</taxon>
        <taxon>Meloidogyne incognita group</taxon>
    </lineage>
</organism>
<accession>A0A915N1Q1</accession>
<sequence length="128" mass="14656">MPLLPLNIIRSVQPSQSVNSTQIHLNNQNIIQSSKYLPSGDDENKEIDEREKIFSDDQQFPKEDSKSPVWRRNLFLVADEDGADICEWRFNIKEEALQKDKKMEQGGGGQQPWRGIETPTGVLKLFSV</sequence>
<proteinExistence type="predicted"/>
<dbReference type="Proteomes" id="UP000887561">
    <property type="component" value="Unplaced"/>
</dbReference>
<reference evidence="2" key="1">
    <citation type="submission" date="2022-11" db="UniProtKB">
        <authorList>
            <consortium name="WormBaseParasite"/>
        </authorList>
    </citation>
    <scope>IDENTIFICATION</scope>
</reference>
<keyword evidence="1" id="KW-1185">Reference proteome</keyword>
<evidence type="ECO:0000313" key="1">
    <source>
        <dbReference type="Proteomes" id="UP000887561"/>
    </source>
</evidence>
<dbReference type="WBParaSite" id="scaffold7194_cov146.g11770">
    <property type="protein sequence ID" value="scaffold7194_cov146.g11770"/>
    <property type="gene ID" value="scaffold7194_cov146.g11770"/>
</dbReference>